<proteinExistence type="predicted"/>
<protein>
    <recommendedName>
        <fullName evidence="7">FAD-binding domain-containing protein</fullName>
    </recommendedName>
</protein>
<dbReference type="eggNOG" id="ENOG502RWEQ">
    <property type="taxonomic scope" value="Eukaryota"/>
</dbReference>
<dbReference type="InterPro" id="IPR002938">
    <property type="entry name" value="FAD-bd"/>
</dbReference>
<accession>M3AJL1</accession>
<organism evidence="8 9">
    <name type="scientific">Pseudocercospora fijiensis (strain CIRAD86)</name>
    <name type="common">Black leaf streak disease fungus</name>
    <name type="synonym">Mycosphaerella fijiensis</name>
    <dbReference type="NCBI Taxonomy" id="383855"/>
    <lineage>
        <taxon>Eukaryota</taxon>
        <taxon>Fungi</taxon>
        <taxon>Dikarya</taxon>
        <taxon>Ascomycota</taxon>
        <taxon>Pezizomycotina</taxon>
        <taxon>Dothideomycetes</taxon>
        <taxon>Dothideomycetidae</taxon>
        <taxon>Mycosphaerellales</taxon>
        <taxon>Mycosphaerellaceae</taxon>
        <taxon>Pseudocercospora</taxon>
    </lineage>
</organism>
<dbReference type="InterPro" id="IPR036188">
    <property type="entry name" value="FAD/NAD-bd_sf"/>
</dbReference>
<dbReference type="GO" id="GO:0004497">
    <property type="term" value="F:monooxygenase activity"/>
    <property type="evidence" value="ECO:0007669"/>
    <property type="project" value="UniProtKB-KW"/>
</dbReference>
<dbReference type="VEuPathDB" id="FungiDB:MYCFIDRAFT_212690"/>
<reference evidence="8 9" key="1">
    <citation type="journal article" date="2012" name="PLoS Pathog.">
        <title>Diverse lifestyles and strategies of plant pathogenesis encoded in the genomes of eighteen Dothideomycetes fungi.</title>
        <authorList>
            <person name="Ohm R.A."/>
            <person name="Feau N."/>
            <person name="Henrissat B."/>
            <person name="Schoch C.L."/>
            <person name="Horwitz B.A."/>
            <person name="Barry K.W."/>
            <person name="Condon B.J."/>
            <person name="Copeland A.C."/>
            <person name="Dhillon B."/>
            <person name="Glaser F."/>
            <person name="Hesse C.N."/>
            <person name="Kosti I."/>
            <person name="LaButti K."/>
            <person name="Lindquist E.A."/>
            <person name="Lucas S."/>
            <person name="Salamov A.A."/>
            <person name="Bradshaw R.E."/>
            <person name="Ciuffetti L."/>
            <person name="Hamelin R.C."/>
            <person name="Kema G.H.J."/>
            <person name="Lawrence C."/>
            <person name="Scott J.A."/>
            <person name="Spatafora J.W."/>
            <person name="Turgeon B.G."/>
            <person name="de Wit P.J.G.M."/>
            <person name="Zhong S."/>
            <person name="Goodwin S.B."/>
            <person name="Grigoriev I.V."/>
        </authorList>
    </citation>
    <scope>NUCLEOTIDE SEQUENCE [LARGE SCALE GENOMIC DNA]</scope>
    <source>
        <strain evidence="8 9">CIRAD86</strain>
    </source>
</reference>
<dbReference type="PRINTS" id="PR00420">
    <property type="entry name" value="RNGMNOXGNASE"/>
</dbReference>
<evidence type="ECO:0000256" key="2">
    <source>
        <dbReference type="ARBA" id="ARBA00022630"/>
    </source>
</evidence>
<evidence type="ECO:0000313" key="9">
    <source>
        <dbReference type="Proteomes" id="UP000016932"/>
    </source>
</evidence>
<evidence type="ECO:0000256" key="6">
    <source>
        <dbReference type="SAM" id="MobiDB-lite"/>
    </source>
</evidence>
<comment type="cofactor">
    <cofactor evidence="1">
        <name>FAD</name>
        <dbReference type="ChEBI" id="CHEBI:57692"/>
    </cofactor>
</comment>
<evidence type="ECO:0000259" key="7">
    <source>
        <dbReference type="Pfam" id="PF01494"/>
    </source>
</evidence>
<feature type="compositionally biased region" description="Basic and acidic residues" evidence="6">
    <location>
        <begin position="160"/>
        <end position="170"/>
    </location>
</feature>
<dbReference type="PANTHER" id="PTHR47178:SF2">
    <property type="entry name" value="FAD-BINDING DOMAIN-CONTAINING PROTEIN"/>
    <property type="match status" value="1"/>
</dbReference>
<feature type="region of interest" description="Disordered" evidence="6">
    <location>
        <begin position="142"/>
        <end position="170"/>
    </location>
</feature>
<evidence type="ECO:0000256" key="1">
    <source>
        <dbReference type="ARBA" id="ARBA00001974"/>
    </source>
</evidence>
<dbReference type="EMBL" id="KB446566">
    <property type="protein sequence ID" value="EME77353.1"/>
    <property type="molecule type" value="Genomic_DNA"/>
</dbReference>
<name>M3AJL1_PSEFD</name>
<dbReference type="AlphaFoldDB" id="M3AJL1"/>
<dbReference type="HOGENOM" id="CLU_1571324_0_0_1"/>
<evidence type="ECO:0000256" key="3">
    <source>
        <dbReference type="ARBA" id="ARBA00022827"/>
    </source>
</evidence>
<dbReference type="PANTHER" id="PTHR47178">
    <property type="entry name" value="MONOOXYGENASE, FAD-BINDING"/>
    <property type="match status" value="1"/>
</dbReference>
<keyword evidence="4" id="KW-0560">Oxidoreductase</keyword>
<dbReference type="OrthoDB" id="47494at2759"/>
<feature type="domain" description="FAD-binding" evidence="7">
    <location>
        <begin position="102"/>
        <end position="138"/>
    </location>
</feature>
<dbReference type="Gene3D" id="3.50.50.60">
    <property type="entry name" value="FAD/NAD(P)-binding domain"/>
    <property type="match status" value="1"/>
</dbReference>
<evidence type="ECO:0000313" key="8">
    <source>
        <dbReference type="EMBL" id="EME77353.1"/>
    </source>
</evidence>
<gene>
    <name evidence="8" type="ORF">MYCFIDRAFT_212690</name>
</gene>
<dbReference type="Pfam" id="PF01494">
    <property type="entry name" value="FAD_binding_3"/>
    <property type="match status" value="1"/>
</dbReference>
<keyword evidence="9" id="KW-1185">Reference proteome</keyword>
<keyword evidence="2" id="KW-0285">Flavoprotein</keyword>
<dbReference type="KEGG" id="pfj:MYCFIDRAFT_212690"/>
<dbReference type="GO" id="GO:0071949">
    <property type="term" value="F:FAD binding"/>
    <property type="evidence" value="ECO:0007669"/>
    <property type="project" value="InterPro"/>
</dbReference>
<evidence type="ECO:0000256" key="4">
    <source>
        <dbReference type="ARBA" id="ARBA00023002"/>
    </source>
</evidence>
<keyword evidence="5" id="KW-0503">Monooxygenase</keyword>
<dbReference type="Proteomes" id="UP000016932">
    <property type="component" value="Unassembled WGS sequence"/>
</dbReference>
<dbReference type="SUPFAM" id="SSF51905">
    <property type="entry name" value="FAD/NAD(P)-binding domain"/>
    <property type="match status" value="1"/>
</dbReference>
<dbReference type="STRING" id="383855.M3AJL1"/>
<dbReference type="GeneID" id="19337795"/>
<evidence type="ECO:0000256" key="5">
    <source>
        <dbReference type="ARBA" id="ARBA00023033"/>
    </source>
</evidence>
<sequence length="170" mass="19105">MHNIRSLSTRIIRKNWMFWGSTVDVPQPEDPERWLIQLMFFWKPGNENLSDQASRTAFLRFKAEEYVEPWRSILNAIPDDACFGIDHIHEWEPFDWSSSPLADRVTLAGGAAHNMAPHRGQGLNVGLQDAAVLGELLSTAKPTPEKSACSFESVRGRNGSAKEPRSANLC</sequence>
<keyword evidence="3" id="KW-0274">FAD</keyword>
<dbReference type="RefSeq" id="XP_007932113.1">
    <property type="nucleotide sequence ID" value="XM_007933922.1"/>
</dbReference>